<dbReference type="AlphaFoldDB" id="A0A1G2CE97"/>
<sequence>MEMLSYAIFIKNLGDEFVVVRSSPHDDRVNKVDTLILDRKTGTLVCAFDEVSAINGIDYDKKRSAVYGRNLNGGGASLKYGIGADNSDGKQSVIISKASNIPVFYIALDSENIKNGMKEFLPDMGNRSEFEKKLFSYFVSSIIAQIEGLELNESRLNKYPELKNKLVAFKHIMEPLKANVKKSQAVKTRSKPR</sequence>
<evidence type="ECO:0000313" key="1">
    <source>
        <dbReference type="EMBL" id="OGY99059.1"/>
    </source>
</evidence>
<reference evidence="1 2" key="1">
    <citation type="journal article" date="2016" name="Nat. Commun.">
        <title>Thousands of microbial genomes shed light on interconnected biogeochemical processes in an aquifer system.</title>
        <authorList>
            <person name="Anantharaman K."/>
            <person name="Brown C.T."/>
            <person name="Hug L.A."/>
            <person name="Sharon I."/>
            <person name="Castelle C.J."/>
            <person name="Probst A.J."/>
            <person name="Thomas B.C."/>
            <person name="Singh A."/>
            <person name="Wilkins M.J."/>
            <person name="Karaoz U."/>
            <person name="Brodie E.L."/>
            <person name="Williams K.H."/>
            <person name="Hubbard S.S."/>
            <person name="Banfield J.F."/>
        </authorList>
    </citation>
    <scope>NUCLEOTIDE SEQUENCE [LARGE SCALE GENOMIC DNA]</scope>
</reference>
<proteinExistence type="predicted"/>
<comment type="caution">
    <text evidence="1">The sequence shown here is derived from an EMBL/GenBank/DDBJ whole genome shotgun (WGS) entry which is preliminary data.</text>
</comment>
<name>A0A1G2CE97_9BACT</name>
<organism evidence="1 2">
    <name type="scientific">Candidatus Liptonbacteria bacterium RIFCSPLOWO2_01_FULL_45_15</name>
    <dbReference type="NCBI Taxonomy" id="1798649"/>
    <lineage>
        <taxon>Bacteria</taxon>
        <taxon>Candidatus Liptoniibacteriota</taxon>
    </lineage>
</organism>
<gene>
    <name evidence="1" type="ORF">A3B13_03300</name>
</gene>
<dbReference type="EMBL" id="MHKZ01000046">
    <property type="protein sequence ID" value="OGY99059.1"/>
    <property type="molecule type" value="Genomic_DNA"/>
</dbReference>
<dbReference type="Proteomes" id="UP000176287">
    <property type="component" value="Unassembled WGS sequence"/>
</dbReference>
<dbReference type="STRING" id="1798649.A3B13_03300"/>
<accession>A0A1G2CE97</accession>
<evidence type="ECO:0000313" key="2">
    <source>
        <dbReference type="Proteomes" id="UP000176287"/>
    </source>
</evidence>
<protein>
    <submittedName>
        <fullName evidence="1">Uncharacterized protein</fullName>
    </submittedName>
</protein>